<feature type="domain" description="Reverse transcriptase" evidence="1">
    <location>
        <begin position="13"/>
        <end position="111"/>
    </location>
</feature>
<gene>
    <name evidence="2" type="ORF">g.47518</name>
</gene>
<dbReference type="SUPFAM" id="SSF56672">
    <property type="entry name" value="DNA/RNA polymerases"/>
    <property type="match status" value="1"/>
</dbReference>
<dbReference type="InterPro" id="IPR050951">
    <property type="entry name" value="Retrovirus_Pol_polyprotein"/>
</dbReference>
<name>A0A1B6F275_9HEMI</name>
<dbReference type="CDD" id="cd01647">
    <property type="entry name" value="RT_LTR"/>
    <property type="match status" value="1"/>
</dbReference>
<dbReference type="InterPro" id="IPR000477">
    <property type="entry name" value="RT_dom"/>
</dbReference>
<dbReference type="Gene3D" id="3.10.10.10">
    <property type="entry name" value="HIV Type 1 Reverse Transcriptase, subunit A, domain 1"/>
    <property type="match status" value="1"/>
</dbReference>
<dbReference type="PANTHER" id="PTHR37984">
    <property type="entry name" value="PROTEIN CBG26694"/>
    <property type="match status" value="1"/>
</dbReference>
<dbReference type="Gene3D" id="3.30.70.270">
    <property type="match status" value="1"/>
</dbReference>
<reference evidence="2" key="1">
    <citation type="submission" date="2015-11" db="EMBL/GenBank/DDBJ databases">
        <title>De novo transcriptome assembly of four potential Pierce s Disease insect vectors from Arizona vineyards.</title>
        <authorList>
            <person name="Tassone E.E."/>
        </authorList>
    </citation>
    <scope>NUCLEOTIDE SEQUENCE</scope>
</reference>
<dbReference type="InterPro" id="IPR043502">
    <property type="entry name" value="DNA/RNA_pol_sf"/>
</dbReference>
<dbReference type="AlphaFoldDB" id="A0A1B6F275"/>
<feature type="non-terminal residue" evidence="2">
    <location>
        <position position="112"/>
    </location>
</feature>
<evidence type="ECO:0000259" key="1">
    <source>
        <dbReference type="Pfam" id="PF00078"/>
    </source>
</evidence>
<dbReference type="GO" id="GO:0071897">
    <property type="term" value="P:DNA biosynthetic process"/>
    <property type="evidence" value="ECO:0007669"/>
    <property type="project" value="UniProtKB-ARBA"/>
</dbReference>
<organism evidence="2">
    <name type="scientific">Cuerna arida</name>
    <dbReference type="NCBI Taxonomy" id="1464854"/>
    <lineage>
        <taxon>Eukaryota</taxon>
        <taxon>Metazoa</taxon>
        <taxon>Ecdysozoa</taxon>
        <taxon>Arthropoda</taxon>
        <taxon>Hexapoda</taxon>
        <taxon>Insecta</taxon>
        <taxon>Pterygota</taxon>
        <taxon>Neoptera</taxon>
        <taxon>Paraneoptera</taxon>
        <taxon>Hemiptera</taxon>
        <taxon>Auchenorrhyncha</taxon>
        <taxon>Membracoidea</taxon>
        <taxon>Cicadellidae</taxon>
        <taxon>Cicadellinae</taxon>
        <taxon>Proconiini</taxon>
        <taxon>Cuerna</taxon>
    </lineage>
</organism>
<feature type="non-terminal residue" evidence="2">
    <location>
        <position position="1"/>
    </location>
</feature>
<accession>A0A1B6F275</accession>
<dbReference type="InterPro" id="IPR043128">
    <property type="entry name" value="Rev_trsase/Diguanyl_cyclase"/>
</dbReference>
<dbReference type="Pfam" id="PF00078">
    <property type="entry name" value="RVT_1"/>
    <property type="match status" value="1"/>
</dbReference>
<protein>
    <recommendedName>
        <fullName evidence="1">Reverse transcriptase domain-containing protein</fullName>
    </recommendedName>
</protein>
<dbReference type="EMBL" id="GECZ01025568">
    <property type="protein sequence ID" value="JAS44201.1"/>
    <property type="molecule type" value="Transcribed_RNA"/>
</dbReference>
<sequence length="112" mass="12663">RKPKVMPTIGDVASQLRDKKYFSVFDLAEGFHHINLTEESSWKCCFATPFGVYRYTVLPFGVSNAPEEFQDAVEKYFGNIENVIIWIDDILVAGATKTEHDATVAKVMQCAR</sequence>
<dbReference type="PANTHER" id="PTHR37984:SF5">
    <property type="entry name" value="PROTEIN NYNRIN-LIKE"/>
    <property type="match status" value="1"/>
</dbReference>
<evidence type="ECO:0000313" key="2">
    <source>
        <dbReference type="EMBL" id="JAS44201.1"/>
    </source>
</evidence>
<proteinExistence type="predicted"/>